<accession>A0A1M4E0H4</accession>
<evidence type="ECO:0000256" key="1">
    <source>
        <dbReference type="SAM" id="MobiDB-lite"/>
    </source>
</evidence>
<gene>
    <name evidence="2" type="ORF">BN4615_P1827</name>
</gene>
<dbReference type="AlphaFoldDB" id="A0A1M4E0H4"/>
<dbReference type="RefSeq" id="WP_225271591.1">
    <property type="nucleotide sequence ID" value="NZ_CP084058.1"/>
</dbReference>
<reference evidence="2" key="1">
    <citation type="submission" date="2016-04" db="EMBL/GenBank/DDBJ databases">
        <authorList>
            <person name="Evans L.H."/>
            <person name="Alamgir A."/>
            <person name="Owens N."/>
            <person name="Weber N.D."/>
            <person name="Virtaneva K."/>
            <person name="Barbian K."/>
            <person name="Babar A."/>
            <person name="Rosenke K."/>
        </authorList>
    </citation>
    <scope>NUCLEOTIDE SEQUENCE</scope>
    <source>
        <strain evidence="2">Nono1</strain>
    </source>
</reference>
<proteinExistence type="predicted"/>
<feature type="compositionally biased region" description="Gly residues" evidence="1">
    <location>
        <begin position="346"/>
        <end position="363"/>
    </location>
</feature>
<feature type="region of interest" description="Disordered" evidence="1">
    <location>
        <begin position="224"/>
        <end position="364"/>
    </location>
</feature>
<feature type="compositionally biased region" description="Gly residues" evidence="1">
    <location>
        <begin position="251"/>
        <end position="276"/>
    </location>
</feature>
<evidence type="ECO:0000313" key="2">
    <source>
        <dbReference type="EMBL" id="SBO92313.1"/>
    </source>
</evidence>
<feature type="region of interest" description="Disordered" evidence="1">
    <location>
        <begin position="387"/>
        <end position="433"/>
    </location>
</feature>
<dbReference type="EMBL" id="LT559118">
    <property type="protein sequence ID" value="SBO92313.1"/>
    <property type="molecule type" value="Genomic_DNA"/>
</dbReference>
<sequence length="433" mass="43816">MADQPEIQTFSLRHGDQPIDTSVQEAGFMESMFRDTIGEIRDMIDATDPAAVQLAGLYYQAAEPLLNEFAADLKTKAAELAEHYKGPAAYQTQLQLRSLHASVVELAAKLGKMGRSLKPYGDTLQWAQANVVESRGRDSRSDDDIDWADQIPFYGIKRSSDRASQHLREVNERIAQHYEELPVDVQQALPIVVDPDMPNFGNTGLRGPQVGSLSAGDAPGYQSASFGSGSIPGGPSAGGYDGDYPSSAGQYPGGYGTGGLNPGDGTGGVGGVGGVGDSDAYGGPDPSGLTDNTLGATPGAPGVPSAASVPTAAAPRDYGSTNLAGYDPSQPGVPNGPNATTTYSGNGPGMGGTGGPGGGGTGNAGTVTGASTAAGAASAAGRAGLGGMGMPMMHAPVSARGRNEDSAGESTSNLYEDDDVWGGPEGTTPSTLV</sequence>
<name>A0A1M4E0H4_9ACTN</name>
<protein>
    <submittedName>
        <fullName evidence="2">PE-PGRS virulence associated protein</fullName>
    </submittedName>
</protein>
<feature type="compositionally biased region" description="Low complexity" evidence="1">
    <location>
        <begin position="296"/>
        <end position="315"/>
    </location>
</feature>
<feature type="compositionally biased region" description="Gly residues" evidence="1">
    <location>
        <begin position="230"/>
        <end position="241"/>
    </location>
</feature>
<organism evidence="2">
    <name type="scientific">Nonomuraea gerenzanensis</name>
    <dbReference type="NCBI Taxonomy" id="93944"/>
    <lineage>
        <taxon>Bacteria</taxon>
        <taxon>Bacillati</taxon>
        <taxon>Actinomycetota</taxon>
        <taxon>Actinomycetes</taxon>
        <taxon>Streptosporangiales</taxon>
        <taxon>Streptosporangiaceae</taxon>
        <taxon>Nonomuraea</taxon>
    </lineage>
</organism>